<keyword evidence="4" id="KW-0547">Nucleotide-binding</keyword>
<dbReference type="InterPro" id="IPR034646">
    <property type="entry name" value="ADCK3_dom"/>
</dbReference>
<comment type="similarity">
    <text evidence="2">Belongs to the protein kinase superfamily. ADCK protein kinase family.</text>
</comment>
<keyword evidence="5" id="KW-0067">ATP-binding</keyword>
<dbReference type="SUPFAM" id="SSF56112">
    <property type="entry name" value="Protein kinase-like (PK-like)"/>
    <property type="match status" value="1"/>
</dbReference>
<keyword evidence="3" id="KW-0808">Transferase</keyword>
<dbReference type="InterPro" id="IPR051409">
    <property type="entry name" value="Atypical_kinase_ADCK"/>
</dbReference>
<evidence type="ECO:0000256" key="4">
    <source>
        <dbReference type="ARBA" id="ARBA00022741"/>
    </source>
</evidence>
<reference evidence="7" key="1">
    <citation type="journal article" date="2012" name="Nature">
        <title>The oyster genome reveals stress adaptation and complexity of shell formation.</title>
        <authorList>
            <person name="Zhang G."/>
            <person name="Fang X."/>
            <person name="Guo X."/>
            <person name="Li L."/>
            <person name="Luo R."/>
            <person name="Xu F."/>
            <person name="Yang P."/>
            <person name="Zhang L."/>
            <person name="Wang X."/>
            <person name="Qi H."/>
            <person name="Xiong Z."/>
            <person name="Que H."/>
            <person name="Xie Y."/>
            <person name="Holland P.W."/>
            <person name="Paps J."/>
            <person name="Zhu Y."/>
            <person name="Wu F."/>
            <person name="Chen Y."/>
            <person name="Wang J."/>
            <person name="Peng C."/>
            <person name="Meng J."/>
            <person name="Yang L."/>
            <person name="Liu J."/>
            <person name="Wen B."/>
            <person name="Zhang N."/>
            <person name="Huang Z."/>
            <person name="Zhu Q."/>
            <person name="Feng Y."/>
            <person name="Mount A."/>
            <person name="Hedgecock D."/>
            <person name="Xu Z."/>
            <person name="Liu Y."/>
            <person name="Domazet-Loso T."/>
            <person name="Du Y."/>
            <person name="Sun X."/>
            <person name="Zhang S."/>
            <person name="Liu B."/>
            <person name="Cheng P."/>
            <person name="Jiang X."/>
            <person name="Li J."/>
            <person name="Fan D."/>
            <person name="Wang W."/>
            <person name="Fu W."/>
            <person name="Wang T."/>
            <person name="Wang B."/>
            <person name="Zhang J."/>
            <person name="Peng Z."/>
            <person name="Li Y."/>
            <person name="Li N."/>
            <person name="Wang J."/>
            <person name="Chen M."/>
            <person name="He Y."/>
            <person name="Tan F."/>
            <person name="Song X."/>
            <person name="Zheng Q."/>
            <person name="Huang R."/>
            <person name="Yang H."/>
            <person name="Du X."/>
            <person name="Chen L."/>
            <person name="Yang M."/>
            <person name="Gaffney P.M."/>
            <person name="Wang S."/>
            <person name="Luo L."/>
            <person name="She Z."/>
            <person name="Ming Y."/>
            <person name="Huang W."/>
            <person name="Zhang S."/>
            <person name="Huang B."/>
            <person name="Zhang Y."/>
            <person name="Qu T."/>
            <person name="Ni P."/>
            <person name="Miao G."/>
            <person name="Wang J."/>
            <person name="Wang Q."/>
            <person name="Steinberg C.E."/>
            <person name="Wang H."/>
            <person name="Li N."/>
            <person name="Qian L."/>
            <person name="Zhang G."/>
            <person name="Li Y."/>
            <person name="Yang H."/>
            <person name="Liu X."/>
            <person name="Wang J."/>
            <person name="Yin Y."/>
            <person name="Wang J."/>
        </authorList>
    </citation>
    <scope>NUCLEOTIDE SEQUENCE [LARGE SCALE GENOMIC DNA]</scope>
    <source>
        <strain evidence="7">05x7-T-G4-1.051#20</strain>
    </source>
</reference>
<dbReference type="HOGENOM" id="CLU_006533_9_3_1"/>
<feature type="domain" description="ABC1 atypical kinase-like" evidence="6">
    <location>
        <begin position="99"/>
        <end position="337"/>
    </location>
</feature>
<dbReference type="CDD" id="cd13970">
    <property type="entry name" value="ABC1_ADCK3"/>
    <property type="match status" value="1"/>
</dbReference>
<evidence type="ECO:0000256" key="1">
    <source>
        <dbReference type="ARBA" id="ARBA00004749"/>
    </source>
</evidence>
<dbReference type="PANTHER" id="PTHR43851">
    <property type="match status" value="1"/>
</dbReference>
<dbReference type="PANTHER" id="PTHR43851:SF3">
    <property type="entry name" value="COENZYME Q8"/>
    <property type="match status" value="1"/>
</dbReference>
<evidence type="ECO:0000313" key="7">
    <source>
        <dbReference type="EMBL" id="EKC27112.1"/>
    </source>
</evidence>
<evidence type="ECO:0000259" key="6">
    <source>
        <dbReference type="Pfam" id="PF03109"/>
    </source>
</evidence>
<protein>
    <submittedName>
        <fullName evidence="7">Protein ABC1, mitochondrial</fullName>
    </submittedName>
</protein>
<dbReference type="InterPro" id="IPR004147">
    <property type="entry name" value="ABC1_dom"/>
</dbReference>
<proteinExistence type="inferred from homology"/>
<evidence type="ECO:0000256" key="5">
    <source>
        <dbReference type="ARBA" id="ARBA00022840"/>
    </source>
</evidence>
<dbReference type="InterPro" id="IPR011009">
    <property type="entry name" value="Kinase-like_dom_sf"/>
</dbReference>
<evidence type="ECO:0000256" key="2">
    <source>
        <dbReference type="ARBA" id="ARBA00009670"/>
    </source>
</evidence>
<dbReference type="InParanoid" id="K1PSB3"/>
<dbReference type="GO" id="GO:0016740">
    <property type="term" value="F:transferase activity"/>
    <property type="evidence" value="ECO:0007669"/>
    <property type="project" value="UniProtKB-KW"/>
</dbReference>
<dbReference type="GO" id="GO:0006744">
    <property type="term" value="P:ubiquinone biosynthetic process"/>
    <property type="evidence" value="ECO:0007669"/>
    <property type="project" value="TreeGrafter"/>
</dbReference>
<evidence type="ECO:0000256" key="3">
    <source>
        <dbReference type="ARBA" id="ARBA00022679"/>
    </source>
</evidence>
<accession>K1PSB3</accession>
<dbReference type="GO" id="GO:0005524">
    <property type="term" value="F:ATP binding"/>
    <property type="evidence" value="ECO:0007669"/>
    <property type="project" value="UniProtKB-KW"/>
</dbReference>
<comment type="pathway">
    <text evidence="1">Cofactor biosynthesis; ubiquinone biosynthesis.</text>
</comment>
<gene>
    <name evidence="7" type="ORF">CGI_10001142</name>
</gene>
<dbReference type="AlphaFoldDB" id="K1PSB3"/>
<dbReference type="EMBL" id="JH818124">
    <property type="protein sequence ID" value="EKC27112.1"/>
    <property type="molecule type" value="Genomic_DNA"/>
</dbReference>
<dbReference type="Pfam" id="PF03109">
    <property type="entry name" value="ABC1"/>
    <property type="match status" value="1"/>
</dbReference>
<name>K1PSB3_MAGGI</name>
<sequence>MQSRDIESKKMPKGRLNRFSKFTGLVSSVAGNMLVEGSKQLAKGQRPNTKDLLLTPGNAKRFADHLAQMRGAAMKVGQLLSMDAGDLLPEELTNILSKLRSEGKSMPLNQLVGVLESDWGDDWQDQFAQFSFYPIAAASIGQVHEAHTQDDRHLALKIQYPGIKTTIDSDVDNLSSLLKLSGLIPKTVDLKPILLEAKLQLHAEADYQYESDCLSLYKTHLKEDPRFLIPSVHPELTSENILAMDFVEGVPIESRVHASQDERNAIMQALFELLFKEMFEFKLVQTDPNFANYQYNPKTQQVVLLDFGATRHYSEQISGGYLNLIRGAINHEPQAIEAAATQIGFFSASILPEQKAAVIELFQQACEPIQFEGEFDFGTSDLPARIKDKGMALSMELDYWHTPPADALFFHRKLGGLYLLAAKLKARVNVLEAFTTVTQTR</sequence>
<organism evidence="7">
    <name type="scientific">Magallana gigas</name>
    <name type="common">Pacific oyster</name>
    <name type="synonym">Crassostrea gigas</name>
    <dbReference type="NCBI Taxonomy" id="29159"/>
    <lineage>
        <taxon>Eukaryota</taxon>
        <taxon>Metazoa</taxon>
        <taxon>Spiralia</taxon>
        <taxon>Lophotrochozoa</taxon>
        <taxon>Mollusca</taxon>
        <taxon>Bivalvia</taxon>
        <taxon>Autobranchia</taxon>
        <taxon>Pteriomorphia</taxon>
        <taxon>Ostreida</taxon>
        <taxon>Ostreoidea</taxon>
        <taxon>Ostreidae</taxon>
        <taxon>Magallana</taxon>
    </lineage>
</organism>